<dbReference type="Proteomes" id="UP000657918">
    <property type="component" value="Unassembled WGS sequence"/>
</dbReference>
<protein>
    <submittedName>
        <fullName evidence="1">Uncharacterized protein</fullName>
    </submittedName>
</protein>
<comment type="caution">
    <text evidence="1">The sequence shown here is derived from an EMBL/GenBank/DDBJ whole genome shotgun (WGS) entry which is preliminary data.</text>
</comment>
<sequence length="118" mass="13383">MQPKLLRYMELQPNPFITANHLQPNSRRTIQRGEGMAQHLSYSKHHTYLSGLLELQPHLCGQYVALSSIHAGVDRWGVAADIRKTMAEARIRKVPACTICSIFFQKVGVRAKLFCFST</sequence>
<accession>A0A835J221</accession>
<dbReference type="InterPro" id="IPR046848">
    <property type="entry name" value="E_motif"/>
</dbReference>
<evidence type="ECO:0000313" key="1">
    <source>
        <dbReference type="EMBL" id="KAF9660609.1"/>
    </source>
</evidence>
<dbReference type="AlphaFoldDB" id="A0A835J221"/>
<reference evidence="1 2" key="1">
    <citation type="submission" date="2020-10" db="EMBL/GenBank/DDBJ databases">
        <title>Plant Genome Project.</title>
        <authorList>
            <person name="Zhang R.-G."/>
        </authorList>
    </citation>
    <scope>NUCLEOTIDE SEQUENCE [LARGE SCALE GENOMIC DNA]</scope>
    <source>
        <strain evidence="1">FAFU-HL-1</strain>
        <tissue evidence="1">Leaf</tissue>
    </source>
</reference>
<proteinExistence type="predicted"/>
<dbReference type="EMBL" id="JADGMS010000024">
    <property type="protein sequence ID" value="KAF9660609.1"/>
    <property type="molecule type" value="Genomic_DNA"/>
</dbReference>
<dbReference type="Pfam" id="PF20431">
    <property type="entry name" value="E_motif"/>
    <property type="match status" value="1"/>
</dbReference>
<name>A0A835J221_9ROSI</name>
<organism evidence="1 2">
    <name type="scientific">Salix dunnii</name>
    <dbReference type="NCBI Taxonomy" id="1413687"/>
    <lineage>
        <taxon>Eukaryota</taxon>
        <taxon>Viridiplantae</taxon>
        <taxon>Streptophyta</taxon>
        <taxon>Embryophyta</taxon>
        <taxon>Tracheophyta</taxon>
        <taxon>Spermatophyta</taxon>
        <taxon>Magnoliopsida</taxon>
        <taxon>eudicotyledons</taxon>
        <taxon>Gunneridae</taxon>
        <taxon>Pentapetalae</taxon>
        <taxon>rosids</taxon>
        <taxon>fabids</taxon>
        <taxon>Malpighiales</taxon>
        <taxon>Salicaceae</taxon>
        <taxon>Saliceae</taxon>
        <taxon>Salix</taxon>
    </lineage>
</organism>
<evidence type="ECO:0000313" key="2">
    <source>
        <dbReference type="Proteomes" id="UP000657918"/>
    </source>
</evidence>
<keyword evidence="2" id="KW-1185">Reference proteome</keyword>
<gene>
    <name evidence="1" type="ORF">SADUNF_SadunfUnG0007100</name>
</gene>